<accession>A0A4P6K5A5</accession>
<dbReference type="EMBL" id="CP035758">
    <property type="protein sequence ID" value="QBD83040.1"/>
    <property type="molecule type" value="Genomic_DNA"/>
</dbReference>
<sequence>MSMGQVTTFLGAFNYEFRMQIRRAAVWITMTLIMLMFVGLISRGLFDYILSQMRTMRVLTMLVFWTNLVNSLLPIVVGCLLADRLPRDRKYKVQELLQALPGSMGARITGKYIGGMLATLVPLFAFYWLGVGYIIYQTNSIMAIPLALETFLIAAMPGIVFISAFSIACPAFLWVPVYQFLFVGYWFWGNWFRSPYIPSLSNTILTPVGGYISIGFFGKVGVFASTSPIADATLLQGIESMLLLIGIAVLVMVVLCRLLKWQQERQ</sequence>
<feature type="transmembrane region" description="Helical" evidence="1">
    <location>
        <begin position="112"/>
        <end position="136"/>
    </location>
</feature>
<dbReference type="KEGG" id="kbs:EPA93_46595"/>
<dbReference type="RefSeq" id="WP_129894108.1">
    <property type="nucleotide sequence ID" value="NZ_CP035758.1"/>
</dbReference>
<feature type="transmembrane region" description="Helical" evidence="1">
    <location>
        <begin position="24"/>
        <end position="46"/>
    </location>
</feature>
<feature type="transmembrane region" description="Helical" evidence="1">
    <location>
        <begin position="241"/>
        <end position="259"/>
    </location>
</feature>
<keyword evidence="1" id="KW-0812">Transmembrane</keyword>
<keyword evidence="3" id="KW-1185">Reference proteome</keyword>
<feature type="transmembrane region" description="Helical" evidence="1">
    <location>
        <begin position="171"/>
        <end position="188"/>
    </location>
</feature>
<dbReference type="Proteomes" id="UP000290365">
    <property type="component" value="Chromosome"/>
</dbReference>
<evidence type="ECO:0000313" key="2">
    <source>
        <dbReference type="EMBL" id="QBD83040.1"/>
    </source>
</evidence>
<organism evidence="2 3">
    <name type="scientific">Ktedonosporobacter rubrisoli</name>
    <dbReference type="NCBI Taxonomy" id="2509675"/>
    <lineage>
        <taxon>Bacteria</taxon>
        <taxon>Bacillati</taxon>
        <taxon>Chloroflexota</taxon>
        <taxon>Ktedonobacteria</taxon>
        <taxon>Ktedonobacterales</taxon>
        <taxon>Ktedonosporobacteraceae</taxon>
        <taxon>Ktedonosporobacter</taxon>
    </lineage>
</organism>
<name>A0A4P6K5A5_KTERU</name>
<feature type="transmembrane region" description="Helical" evidence="1">
    <location>
        <begin position="142"/>
        <end position="164"/>
    </location>
</feature>
<dbReference type="AlphaFoldDB" id="A0A4P6K5A5"/>
<evidence type="ECO:0000256" key="1">
    <source>
        <dbReference type="SAM" id="Phobius"/>
    </source>
</evidence>
<protein>
    <submittedName>
        <fullName evidence="2">Uncharacterized protein</fullName>
    </submittedName>
</protein>
<keyword evidence="1" id="KW-0472">Membrane</keyword>
<gene>
    <name evidence="2" type="ORF">EPA93_46595</name>
</gene>
<evidence type="ECO:0000313" key="3">
    <source>
        <dbReference type="Proteomes" id="UP000290365"/>
    </source>
</evidence>
<feature type="transmembrane region" description="Helical" evidence="1">
    <location>
        <begin position="58"/>
        <end position="82"/>
    </location>
</feature>
<dbReference type="OrthoDB" id="152848at2"/>
<reference evidence="2 3" key="1">
    <citation type="submission" date="2019-01" db="EMBL/GenBank/DDBJ databases">
        <title>Ktedonosporobacter rubrisoli SCAWS-G2.</title>
        <authorList>
            <person name="Huang Y."/>
            <person name="Yan B."/>
        </authorList>
    </citation>
    <scope>NUCLEOTIDE SEQUENCE [LARGE SCALE GENOMIC DNA]</scope>
    <source>
        <strain evidence="2 3">SCAWS-G2</strain>
    </source>
</reference>
<proteinExistence type="predicted"/>
<keyword evidence="1" id="KW-1133">Transmembrane helix</keyword>